<name>A0AAP0LZD8_9ROSI</name>
<dbReference type="GO" id="GO:0005524">
    <property type="term" value="F:ATP binding"/>
    <property type="evidence" value="ECO:0007669"/>
    <property type="project" value="UniProtKB-KW"/>
</dbReference>
<dbReference type="SUPFAM" id="SSF57889">
    <property type="entry name" value="Cysteine-rich domain"/>
    <property type="match status" value="1"/>
</dbReference>
<gene>
    <name evidence="8" type="ORF">WN944_018243</name>
</gene>
<keyword evidence="3 5" id="KW-0067">ATP-binding</keyword>
<evidence type="ECO:0000256" key="1">
    <source>
        <dbReference type="ARBA" id="ARBA00022737"/>
    </source>
</evidence>
<protein>
    <recommendedName>
        <fullName evidence="7">DC1 domain-containing protein</fullName>
    </recommendedName>
</protein>
<sequence>MLDAKVWGARRQRRTILSFPDAKARTSSSFLGHDIPFAKDTCRQERKSFWSNTAPKLKSGYSGPLRSGSVRLLPEVTRTWHESSDERVMHDKVEIIPNDQGNRTTPSYVAFTDTESFVGDSAKNQVSTNPTNTVFDAKRLIGRRFSDVSVQSDIKHWPFKVIAGPDDKPMVEVKYKGKQKQVAAEEISSMVLKKKREIAEAFVGTTVTNVVITVPAYFSDSQRQATEDAATQCGLQVLKIIAEPTAAAIAYGLDRQQQGGVAASGVKNVLIFDLGGGTFDVSLLAIENGVIRVRATDGNTRLGGVDFNNRMVDYFVEEFKRKNKIDISGNARALHRLRIACESAKRTLSSTIQTSIEIDYLYEGVNFSSTITRARFEQLNMDLFEKCIEHVDTCLAKAKIDRTAVDDVVIVGGSSRIPKLQQLLQDFFLGKNLCRHINADEAVASGAAIQAAILSGVCSDKAEDLVILDVKPCSHEPKIATGQNLPSRAVHESHRPDHELHLKNYRTLFECNGCKTKGFGLMYRCELCNFNLHTDCMFTTTHKHHDHFKDSTFQFFTQLPKYSGSRDGYKYCEACMKPTPGFVYHCEKNGCNLHPCCFNLPIKLQILDAELELSDKKLSGNCLWCNKKRLKGSVTGNSGWSYVSACNTYNCHAYCSTNMLLEKWEKADSGNDCLVPKNVQQPIKKQLKTKKGTKGNKKLQMAKKLFETLVSIFIGDHIIITLVSLIVTALVG</sequence>
<keyword evidence="6" id="KW-1133">Transmembrane helix</keyword>
<dbReference type="Gene3D" id="3.30.30.30">
    <property type="match status" value="1"/>
</dbReference>
<evidence type="ECO:0000256" key="3">
    <source>
        <dbReference type="ARBA" id="ARBA00022840"/>
    </source>
</evidence>
<dbReference type="InterPro" id="IPR018181">
    <property type="entry name" value="Heat_shock_70_CS"/>
</dbReference>
<feature type="transmembrane region" description="Helical" evidence="6">
    <location>
        <begin position="709"/>
        <end position="731"/>
    </location>
</feature>
<dbReference type="FunFam" id="3.30.30.30:FF:000001">
    <property type="entry name" value="heat shock 70 kDa protein-like"/>
    <property type="match status" value="1"/>
</dbReference>
<dbReference type="GO" id="GO:0140662">
    <property type="term" value="F:ATP-dependent protein folding chaperone"/>
    <property type="evidence" value="ECO:0007669"/>
    <property type="project" value="InterPro"/>
</dbReference>
<dbReference type="EMBL" id="JBCGBO010000007">
    <property type="protein sequence ID" value="KAK9186854.1"/>
    <property type="molecule type" value="Genomic_DNA"/>
</dbReference>
<dbReference type="Gene3D" id="3.90.640.10">
    <property type="entry name" value="Actin, Chain A, domain 4"/>
    <property type="match status" value="1"/>
</dbReference>
<evidence type="ECO:0000313" key="8">
    <source>
        <dbReference type="EMBL" id="KAK9186854.1"/>
    </source>
</evidence>
<evidence type="ECO:0000256" key="2">
    <source>
        <dbReference type="ARBA" id="ARBA00022741"/>
    </source>
</evidence>
<dbReference type="PROSITE" id="PS00329">
    <property type="entry name" value="HSP70_2"/>
    <property type="match status" value="1"/>
</dbReference>
<evidence type="ECO:0000313" key="9">
    <source>
        <dbReference type="Proteomes" id="UP001428341"/>
    </source>
</evidence>
<dbReference type="PANTHER" id="PTHR19375">
    <property type="entry name" value="HEAT SHOCK PROTEIN 70KDA"/>
    <property type="match status" value="1"/>
</dbReference>
<evidence type="ECO:0000256" key="5">
    <source>
        <dbReference type="RuleBase" id="RU003322"/>
    </source>
</evidence>
<keyword evidence="6" id="KW-0472">Membrane</keyword>
<proteinExistence type="inferred from homology"/>
<dbReference type="InterPro" id="IPR046349">
    <property type="entry name" value="C1-like_sf"/>
</dbReference>
<organism evidence="8 9">
    <name type="scientific">Citrus x changshan-huyou</name>
    <dbReference type="NCBI Taxonomy" id="2935761"/>
    <lineage>
        <taxon>Eukaryota</taxon>
        <taxon>Viridiplantae</taxon>
        <taxon>Streptophyta</taxon>
        <taxon>Embryophyta</taxon>
        <taxon>Tracheophyta</taxon>
        <taxon>Spermatophyta</taxon>
        <taxon>Magnoliopsida</taxon>
        <taxon>eudicotyledons</taxon>
        <taxon>Gunneridae</taxon>
        <taxon>Pentapetalae</taxon>
        <taxon>rosids</taxon>
        <taxon>malvids</taxon>
        <taxon>Sapindales</taxon>
        <taxon>Rutaceae</taxon>
        <taxon>Aurantioideae</taxon>
        <taxon>Citrus</taxon>
    </lineage>
</organism>
<dbReference type="AlphaFoldDB" id="A0AAP0LZD8"/>
<feature type="domain" description="DC1" evidence="7">
    <location>
        <begin position="494"/>
        <end position="537"/>
    </location>
</feature>
<dbReference type="Pfam" id="PF03107">
    <property type="entry name" value="C1_2"/>
    <property type="match status" value="1"/>
</dbReference>
<evidence type="ECO:0000256" key="4">
    <source>
        <dbReference type="ARBA" id="ARBA00023186"/>
    </source>
</evidence>
<dbReference type="PRINTS" id="PR00301">
    <property type="entry name" value="HEATSHOCK70"/>
</dbReference>
<dbReference type="Proteomes" id="UP001428341">
    <property type="component" value="Unassembled WGS sequence"/>
</dbReference>
<dbReference type="PROSITE" id="PS01036">
    <property type="entry name" value="HSP70_3"/>
    <property type="match status" value="1"/>
</dbReference>
<dbReference type="FunFam" id="3.90.640.10:FF:000002">
    <property type="entry name" value="Heat shock 70 kDa"/>
    <property type="match status" value="1"/>
</dbReference>
<dbReference type="SUPFAM" id="SSF53067">
    <property type="entry name" value="Actin-like ATPase domain"/>
    <property type="match status" value="2"/>
</dbReference>
<dbReference type="Pfam" id="PF00012">
    <property type="entry name" value="HSP70"/>
    <property type="match status" value="1"/>
</dbReference>
<comment type="similarity">
    <text evidence="5">Belongs to the heat shock protein 70 family.</text>
</comment>
<dbReference type="InterPro" id="IPR043129">
    <property type="entry name" value="ATPase_NBD"/>
</dbReference>
<accession>A0AAP0LZD8</accession>
<evidence type="ECO:0000259" key="7">
    <source>
        <dbReference type="Pfam" id="PF03107"/>
    </source>
</evidence>
<keyword evidence="4" id="KW-0143">Chaperone</keyword>
<dbReference type="InterPro" id="IPR013126">
    <property type="entry name" value="Hsp_70_fam"/>
</dbReference>
<evidence type="ECO:0000256" key="6">
    <source>
        <dbReference type="SAM" id="Phobius"/>
    </source>
</evidence>
<keyword evidence="6" id="KW-0812">Transmembrane</keyword>
<keyword evidence="2 5" id="KW-0547">Nucleotide-binding</keyword>
<keyword evidence="1" id="KW-0677">Repeat</keyword>
<keyword evidence="9" id="KW-1185">Reference proteome</keyword>
<dbReference type="InterPro" id="IPR004146">
    <property type="entry name" value="DC1"/>
</dbReference>
<comment type="caution">
    <text evidence="8">The sequence shown here is derived from an EMBL/GenBank/DDBJ whole genome shotgun (WGS) entry which is preliminary data.</text>
</comment>
<reference evidence="8 9" key="1">
    <citation type="submission" date="2024-05" db="EMBL/GenBank/DDBJ databases">
        <title>Haplotype-resolved chromosome-level genome assembly of Huyou (Citrus changshanensis).</title>
        <authorList>
            <person name="Miao C."/>
            <person name="Chen W."/>
            <person name="Wu Y."/>
            <person name="Wang L."/>
            <person name="Zhao S."/>
            <person name="Grierson D."/>
            <person name="Xu C."/>
            <person name="Chen K."/>
        </authorList>
    </citation>
    <scope>NUCLEOTIDE SEQUENCE [LARGE SCALE GENOMIC DNA]</scope>
    <source>
        <strain evidence="8">01-14</strain>
        <tissue evidence="8">Leaf</tissue>
    </source>
</reference>
<dbReference type="Gene3D" id="3.30.420.40">
    <property type="match status" value="2"/>
</dbReference>